<dbReference type="GO" id="GO:0030951">
    <property type="term" value="P:establishment or maintenance of microtubule cytoskeleton polarity"/>
    <property type="evidence" value="ECO:0007669"/>
    <property type="project" value="InterPro"/>
</dbReference>
<evidence type="ECO:0000256" key="2">
    <source>
        <dbReference type="ARBA" id="ARBA00004300"/>
    </source>
</evidence>
<feature type="non-terminal residue" evidence="13">
    <location>
        <position position="2012"/>
    </location>
</feature>
<dbReference type="Gene3D" id="1.25.10.10">
    <property type="entry name" value="Leucine-rich Repeat Variant"/>
    <property type="match status" value="5"/>
</dbReference>
<dbReference type="InterPro" id="IPR016024">
    <property type="entry name" value="ARM-type_fold"/>
</dbReference>
<keyword evidence="7" id="KW-0206">Cytoskeleton</keyword>
<keyword evidence="4" id="KW-0132">Cell division</keyword>
<keyword evidence="5" id="KW-0677">Repeat</keyword>
<comment type="subcellular location">
    <subcellularLocation>
        <location evidence="2">Cytoplasm</location>
        <location evidence="2">Cytoskeleton</location>
        <location evidence="2">Microtubule organizing center</location>
        <location evidence="2">Centrosome</location>
    </subcellularLocation>
    <subcellularLocation>
        <location evidence="1">Cytoplasm</location>
        <location evidence="1">Cytoskeleton</location>
        <location evidence="1">Spindle</location>
    </subcellularLocation>
</comment>
<feature type="domain" description="TOG" evidence="12">
    <location>
        <begin position="269"/>
        <end position="508"/>
    </location>
</feature>
<name>A0A8J9VC02_9NEOP</name>
<dbReference type="Pfam" id="PF21041">
    <property type="entry name" value="XMAP215_CLASP_TOG"/>
    <property type="match status" value="3"/>
</dbReference>
<evidence type="ECO:0000313" key="14">
    <source>
        <dbReference type="Proteomes" id="UP000838878"/>
    </source>
</evidence>
<keyword evidence="3" id="KW-0963">Cytoplasm</keyword>
<dbReference type="Pfam" id="PF12348">
    <property type="entry name" value="CLASP_N"/>
    <property type="match status" value="2"/>
</dbReference>
<keyword evidence="6" id="KW-0498">Mitosis</keyword>
<evidence type="ECO:0000256" key="5">
    <source>
        <dbReference type="ARBA" id="ARBA00022737"/>
    </source>
</evidence>
<feature type="compositionally biased region" description="Polar residues" evidence="11">
    <location>
        <begin position="1982"/>
        <end position="1992"/>
    </location>
</feature>
<evidence type="ECO:0000256" key="11">
    <source>
        <dbReference type="SAM" id="MobiDB-lite"/>
    </source>
</evidence>
<protein>
    <recommendedName>
        <fullName evidence="12">TOG domain-containing protein</fullName>
    </recommendedName>
</protein>
<dbReference type="InterPro" id="IPR034085">
    <property type="entry name" value="TOG"/>
</dbReference>
<feature type="region of interest" description="Disordered" evidence="11">
    <location>
        <begin position="1940"/>
        <end position="1993"/>
    </location>
</feature>
<feature type="domain" description="TOG" evidence="12">
    <location>
        <begin position="1"/>
        <end position="227"/>
    </location>
</feature>
<dbReference type="InterPro" id="IPR045110">
    <property type="entry name" value="XMAP215"/>
</dbReference>
<keyword evidence="14" id="KW-1185">Reference proteome</keyword>
<dbReference type="SUPFAM" id="SSF48371">
    <property type="entry name" value="ARM repeat"/>
    <property type="match status" value="2"/>
</dbReference>
<evidence type="ECO:0000256" key="1">
    <source>
        <dbReference type="ARBA" id="ARBA00004186"/>
    </source>
</evidence>
<dbReference type="FunFam" id="1.25.10.10:FF:000019">
    <property type="entry name" value="Cytoskeleton-associated protein 5"/>
    <property type="match status" value="1"/>
</dbReference>
<feature type="domain" description="TOG" evidence="12">
    <location>
        <begin position="831"/>
        <end position="1066"/>
    </location>
</feature>
<feature type="region of interest" description="Disordered" evidence="11">
    <location>
        <begin position="788"/>
        <end position="821"/>
    </location>
</feature>
<dbReference type="FunFam" id="1.25.10.10:FF:000052">
    <property type="entry name" value="Cytoskeleton associated protein 5"/>
    <property type="match status" value="1"/>
</dbReference>
<dbReference type="PROSITE" id="PS50077">
    <property type="entry name" value="HEAT_REPEAT"/>
    <property type="match status" value="1"/>
</dbReference>
<accession>A0A8J9VC02</accession>
<dbReference type="InterPro" id="IPR021133">
    <property type="entry name" value="HEAT_type_2"/>
</dbReference>
<dbReference type="EMBL" id="OV170233">
    <property type="protein sequence ID" value="CAH0719048.1"/>
    <property type="molecule type" value="Genomic_DNA"/>
</dbReference>
<evidence type="ECO:0000256" key="8">
    <source>
        <dbReference type="ARBA" id="ARBA00023306"/>
    </source>
</evidence>
<dbReference type="GO" id="GO:0051231">
    <property type="term" value="P:spindle elongation"/>
    <property type="evidence" value="ECO:0007669"/>
    <property type="project" value="UniProtKB-ARBA"/>
</dbReference>
<feature type="region of interest" description="Disordered" evidence="11">
    <location>
        <begin position="220"/>
        <end position="262"/>
    </location>
</feature>
<feature type="compositionally biased region" description="Polar residues" evidence="11">
    <location>
        <begin position="220"/>
        <end position="237"/>
    </location>
</feature>
<dbReference type="GO" id="GO:0051010">
    <property type="term" value="F:microtubule plus-end binding"/>
    <property type="evidence" value="ECO:0007669"/>
    <property type="project" value="InterPro"/>
</dbReference>
<dbReference type="GO" id="GO:0046785">
    <property type="term" value="P:microtubule polymerization"/>
    <property type="evidence" value="ECO:0007669"/>
    <property type="project" value="InterPro"/>
</dbReference>
<dbReference type="PANTHER" id="PTHR12609">
    <property type="entry name" value="MICROTUBULE ASSOCIATED PROTEIN XMAP215"/>
    <property type="match status" value="1"/>
</dbReference>
<dbReference type="FunFam" id="1.25.10.10:FF:000050">
    <property type="entry name" value="Cytoskeleton-associated protein 5 isoform X1"/>
    <property type="match status" value="1"/>
</dbReference>
<dbReference type="FunFam" id="1.25.10.10:FF:000063">
    <property type="entry name" value="Putative cytoskeleton-associated protein 5"/>
    <property type="match status" value="1"/>
</dbReference>
<evidence type="ECO:0000256" key="3">
    <source>
        <dbReference type="ARBA" id="ARBA00022490"/>
    </source>
</evidence>
<dbReference type="GO" id="GO:0005819">
    <property type="term" value="C:spindle"/>
    <property type="evidence" value="ECO:0007669"/>
    <property type="project" value="UniProtKB-SubCell"/>
</dbReference>
<sequence length="2012" mass="221476">MEDENEYKKLPTEEKCVHKLWKARVAGYEEAIKLFNQIDDEKSPEWNKFLGLIKKFVTDSNAVAQEKGLEAALVFVENCGHAGKTTGEVMSGIVAKCIAAPKTKTKDLALQVTLMYIEIEKHEIVEEELLKGMEQKNPKVVAACVAALNTALKQFGNKVIAIKPMVKKIPILLADRDKGVRDEMKALVIEMHRWIGAAIEPHIASLQAVVQQELREAFGSTGSASPTRYLRSQQSRVRATPANDATDGGADDEDAETGCGDSADVDPYDLLDPVEILSKLPKDFYEKLENKKWTERKEALDSLDNLLKNAPKLEPGDYADLVRALKKVISKDTNVMLVALGGRLLGALAAALRHRFAPYAVACVQAILDKFKEKKPNVVSALREAIDAIYPCTNLEAIMEDMLAAFDNKNPSIKAESAIFLARALCHTQPAAFNKKLVKAYVAGLLKLIESADPVVRDAAAEALGTATKLVGEKNIAPHIGKLDNLKEQKIKEFAEKAEIKVKVSAPKKEAKPKAPVGKGDTKPAAGSAQPKPVKRPASAKKPAVKKAPARSQPTPPREQELSPEEIDARAEQLFTPDVITGLGDGNWNSRLAAVQSFHSTVQSLTPADTTSQVLYRILNKKPGLKDTNVQVLKARLEACKYITENYPVSTTAADFVLQDIVTKLGESACSSLSAECLTSLADSCGLEHVLNEGLTFAMDSQKNPKVQSEMFNWMSNAIKEFGFTMNVKTIVVHAKKALSATNPNVRTSTINFLGILSLYVGPSLLNHFDSEKPATKQLISLEMDKYANSTPPSPTRQIGKVSKSASKASMGDDIEETDEAVDDEPVVVEDNRPRTDIAPLITDSLVAEINDKNWKVRNEALDKVKVIISNSAPIKSTLGELPAALAARLLDSNSKLAQSALQICELIATSMGPRCKQHVRTFFPAFFQAFGDSKQWIRAAAVSCVDAWCREAGAAVAFEAEMVFDALKAGSPVLRASLWQWLAERLHEVPPKSIPREELSVCVPILFACLEDRAADVRKASADCVLPFMLHLGYEPMHKQMDKLKPGSKSVVQAALDKARPSLPVQPLPTKAKKDEPKGVKSAGALKKEAEKKGGPAKSKVVKPTSAANRNKKEDDDCTPLLPNNNAKNQRIIDDQKLKVLKWNFTTPREEFFELLKEQMNSAGLNKQLVANMFHSDFRYHLKAIEALSEDLHENGSALMANLDLVLKWLTLRFFDTNPSVILKGLEYLTLVFQYLIDSDYTMAEYEANCFIPYLVLKVGDPKDTVRNGVKALFKQIGMVYSVTKLFGYLMEGLKSKNARQRAECLECMNHLTETYGSCVMSGGGAAALRELARHIGDRDNAVRSAALNCVATVYFLDGERVYKMIGQISDKDLSLLEERIKRAGKSRSAEERRSMVVPLSASGRPILQVPEQDNDRAMQEEPAPSEYEEEEIDEPPPPLPQQPVIAPEPKVITGPFGLDPDLIAKLDAAVPVLRKPDLPELDIKFLDEPVPASTLRNVSAPVRPSMVTMSPPRHATPHPLVTPAHKPAIDDAQLADTIHSISSPDLNAAIRALSLISGALVSGRGPALAAHEARLVSAIAAQLRRLRTAPPTATSAQQTLPAYKYLAGALTTFYDTAGCGKQVGEGALRSLLGELLLVLGAAPSTPCPTADAERLVRILNNVCVRVLEHSPRTALLCAIVSLLHDSIVESDPAYPRYQDLLLKCFWKTLKMISTWDVNSIDYDAVLYKIHLFYKAYPNSYWKKNPEISDTPYRTVKTLVHTLVKMKGASITNHLTQIPDVNESDLYPYLHKVLKQLKLDERKDTQSDNINGGLPSSVAVNNSALNTGRLPRGVHEELALILKRIGSKEHNRDALSQLYDLRERHPEVDIWTFMQGSSFYFRNYVERGLREVAEQRKLATVSMYKSDYKAENIDISNENDEKSHVIFLERLRALQAKAGLKTESNPSSQPRTPVNDNRSLADSISESTLPRAHSIDPQLELHTTPQVSQKNEAAVDALRLKLQQIKSSSKR</sequence>
<evidence type="ECO:0000259" key="12">
    <source>
        <dbReference type="SMART" id="SM01349"/>
    </source>
</evidence>
<dbReference type="InterPro" id="IPR011989">
    <property type="entry name" value="ARM-like"/>
</dbReference>
<dbReference type="SMART" id="SM01349">
    <property type="entry name" value="TOG"/>
    <property type="match status" value="5"/>
</dbReference>
<feature type="region of interest" description="Disordered" evidence="11">
    <location>
        <begin position="505"/>
        <end position="565"/>
    </location>
</feature>
<proteinExistence type="inferred from homology"/>
<dbReference type="InterPro" id="IPR024395">
    <property type="entry name" value="CLASP_N_dom"/>
</dbReference>
<comment type="similarity">
    <text evidence="9">Belongs to the TOG/XMAP215 family.</text>
</comment>
<evidence type="ECO:0000256" key="4">
    <source>
        <dbReference type="ARBA" id="ARBA00022618"/>
    </source>
</evidence>
<reference evidence="13" key="1">
    <citation type="submission" date="2021-12" db="EMBL/GenBank/DDBJ databases">
        <authorList>
            <person name="Martin H S."/>
        </authorList>
    </citation>
    <scope>NUCLEOTIDE SEQUENCE</scope>
</reference>
<evidence type="ECO:0000256" key="10">
    <source>
        <dbReference type="PROSITE-ProRule" id="PRU00103"/>
    </source>
</evidence>
<feature type="domain" description="TOG" evidence="12">
    <location>
        <begin position="1155"/>
        <end position="1391"/>
    </location>
</feature>
<feature type="repeat" description="HEAT" evidence="10">
    <location>
        <begin position="441"/>
        <end position="479"/>
    </location>
</feature>
<organism evidence="13 14">
    <name type="scientific">Brenthis ino</name>
    <name type="common">lesser marbled fritillary</name>
    <dbReference type="NCBI Taxonomy" id="405034"/>
    <lineage>
        <taxon>Eukaryota</taxon>
        <taxon>Metazoa</taxon>
        <taxon>Ecdysozoa</taxon>
        <taxon>Arthropoda</taxon>
        <taxon>Hexapoda</taxon>
        <taxon>Insecta</taxon>
        <taxon>Pterygota</taxon>
        <taxon>Neoptera</taxon>
        <taxon>Endopterygota</taxon>
        <taxon>Lepidoptera</taxon>
        <taxon>Glossata</taxon>
        <taxon>Ditrysia</taxon>
        <taxon>Papilionoidea</taxon>
        <taxon>Nymphalidae</taxon>
        <taxon>Heliconiinae</taxon>
        <taxon>Argynnini</taxon>
        <taxon>Brenthis</taxon>
    </lineage>
</organism>
<dbReference type="GO" id="GO:0005874">
    <property type="term" value="C:microtubule"/>
    <property type="evidence" value="ECO:0007669"/>
    <property type="project" value="UniProtKB-ARBA"/>
</dbReference>
<dbReference type="GO" id="GO:0051301">
    <property type="term" value="P:cell division"/>
    <property type="evidence" value="ECO:0007669"/>
    <property type="project" value="UniProtKB-KW"/>
</dbReference>
<dbReference type="Proteomes" id="UP000838878">
    <property type="component" value="Chromosome 13"/>
</dbReference>
<feature type="region of interest" description="Disordered" evidence="11">
    <location>
        <begin position="1402"/>
        <end position="1439"/>
    </location>
</feature>
<dbReference type="GO" id="GO:0061863">
    <property type="term" value="F:microtubule plus end polymerase"/>
    <property type="evidence" value="ECO:0007669"/>
    <property type="project" value="InterPro"/>
</dbReference>
<gene>
    <name evidence="13" type="ORF">BINO364_LOCUS5442</name>
</gene>
<feature type="compositionally biased region" description="Polar residues" evidence="11">
    <location>
        <begin position="1943"/>
        <end position="1969"/>
    </location>
</feature>
<dbReference type="OrthoDB" id="205662at2759"/>
<evidence type="ECO:0000256" key="6">
    <source>
        <dbReference type="ARBA" id="ARBA00022776"/>
    </source>
</evidence>
<dbReference type="InterPro" id="IPR048491">
    <property type="entry name" value="XMAP215_CLASP_TOG"/>
</dbReference>
<evidence type="ECO:0000313" key="13">
    <source>
        <dbReference type="EMBL" id="CAH0719048.1"/>
    </source>
</evidence>
<feature type="compositionally biased region" description="Basic residues" evidence="11">
    <location>
        <begin position="533"/>
        <end position="549"/>
    </location>
</feature>
<evidence type="ECO:0000256" key="9">
    <source>
        <dbReference type="ARBA" id="ARBA00025722"/>
    </source>
</evidence>
<dbReference type="GO" id="GO:0005813">
    <property type="term" value="C:centrosome"/>
    <property type="evidence" value="ECO:0007669"/>
    <property type="project" value="UniProtKB-SubCell"/>
</dbReference>
<evidence type="ECO:0000256" key="7">
    <source>
        <dbReference type="ARBA" id="ARBA00023212"/>
    </source>
</evidence>
<feature type="region of interest" description="Disordered" evidence="11">
    <location>
        <begin position="1059"/>
        <end position="1127"/>
    </location>
</feature>
<keyword evidence="8" id="KW-0131">Cell cycle</keyword>
<feature type="domain" description="TOG" evidence="12">
    <location>
        <begin position="561"/>
        <end position="793"/>
    </location>
</feature>